<evidence type="ECO:0000259" key="1">
    <source>
        <dbReference type="Pfam" id="PF08861"/>
    </source>
</evidence>
<accession>A0A2N3KAZ3</accession>
<organism evidence="3 4">
    <name type="scientific">Thalassospira marina</name>
    <dbReference type="NCBI Taxonomy" id="2048283"/>
    <lineage>
        <taxon>Bacteria</taxon>
        <taxon>Pseudomonadati</taxon>
        <taxon>Pseudomonadota</taxon>
        <taxon>Alphaproteobacteria</taxon>
        <taxon>Rhodospirillales</taxon>
        <taxon>Thalassospiraceae</taxon>
        <taxon>Thalassospira</taxon>
    </lineage>
</organism>
<feature type="domain" description="DUF1828" evidence="1">
    <location>
        <begin position="2"/>
        <end position="55"/>
    </location>
</feature>
<dbReference type="EMBL" id="NWTK01000029">
    <property type="protein sequence ID" value="PKR47729.1"/>
    <property type="molecule type" value="Genomic_DNA"/>
</dbReference>
<evidence type="ECO:0000313" key="4">
    <source>
        <dbReference type="Proteomes" id="UP000233597"/>
    </source>
</evidence>
<dbReference type="InterPro" id="IPR014961">
    <property type="entry name" value="DUF1829"/>
</dbReference>
<dbReference type="Pfam" id="PF08862">
    <property type="entry name" value="DUF1829"/>
    <property type="match status" value="1"/>
</dbReference>
<dbReference type="OrthoDB" id="1321863at2"/>
<dbReference type="RefSeq" id="WP_101271787.1">
    <property type="nucleotide sequence ID" value="NZ_NWTK01000029.1"/>
</dbReference>
<dbReference type="InterPro" id="IPR014960">
    <property type="entry name" value="DUF1828"/>
</dbReference>
<evidence type="ECO:0008006" key="5">
    <source>
        <dbReference type="Google" id="ProtNLM"/>
    </source>
</evidence>
<reference evidence="3 4" key="1">
    <citation type="submission" date="2017-09" db="EMBL/GenBank/DDBJ databases">
        <title>Biodiversity and function of Thalassospira species in the particle-attached aromatic-hydrocarbon-degrading consortia from the surface seawater of the South China Sea.</title>
        <authorList>
            <person name="Dong C."/>
            <person name="Liu R."/>
            <person name="Shao Z."/>
        </authorList>
    </citation>
    <scope>NUCLEOTIDE SEQUENCE [LARGE SCALE GENOMIC DNA]</scope>
    <source>
        <strain evidence="3 4">CSC1P2</strain>
    </source>
</reference>
<gene>
    <name evidence="3" type="ORF">COO20_25635</name>
</gene>
<feature type="domain" description="DUF1829" evidence="2">
    <location>
        <begin position="93"/>
        <end position="179"/>
    </location>
</feature>
<proteinExistence type="predicted"/>
<dbReference type="AlphaFoldDB" id="A0A2N3KAZ3"/>
<protein>
    <recommendedName>
        <fullName evidence="5">DUF1829 domain-containing protein</fullName>
    </recommendedName>
</protein>
<sequence length="188" mass="21356">MSGCSIDSSPKRRKMLELTLNGFGVERVGNSLQVKAKAESFPVKKHSLIQAILAVNDLFVLSRPNVESFFLEDVGIWLDNNDIRYVPDATFKGRSGFEHKFDFVIPKSRRSPERFINAINNPRKDTAQAAAFSWMDTKDARQEGSEAFFILNDQERNVSDDIHHAFENYGITPILWSNKDPFTSRLAS</sequence>
<evidence type="ECO:0000259" key="2">
    <source>
        <dbReference type="Pfam" id="PF08862"/>
    </source>
</evidence>
<evidence type="ECO:0000313" key="3">
    <source>
        <dbReference type="EMBL" id="PKR47729.1"/>
    </source>
</evidence>
<dbReference type="Proteomes" id="UP000233597">
    <property type="component" value="Unassembled WGS sequence"/>
</dbReference>
<comment type="caution">
    <text evidence="3">The sequence shown here is derived from an EMBL/GenBank/DDBJ whole genome shotgun (WGS) entry which is preliminary data.</text>
</comment>
<name>A0A2N3KAZ3_9PROT</name>
<dbReference type="Pfam" id="PF08861">
    <property type="entry name" value="DUF1828"/>
    <property type="match status" value="1"/>
</dbReference>